<evidence type="ECO:0000313" key="3">
    <source>
        <dbReference type="Proteomes" id="UP001222118"/>
    </source>
</evidence>
<gene>
    <name evidence="2" type="ORF">PSQ90_06990</name>
</gene>
<proteinExistence type="predicted"/>
<name>A0ABY7Z196_9HYPH</name>
<dbReference type="RefSeq" id="WP_282212680.1">
    <property type="nucleotide sequence ID" value="NZ_CP118247.1"/>
</dbReference>
<organism evidence="2 3">
    <name type="scientific">Devosia rhodophyticola</name>
    <dbReference type="NCBI Taxonomy" id="3026423"/>
    <lineage>
        <taxon>Bacteria</taxon>
        <taxon>Pseudomonadati</taxon>
        <taxon>Pseudomonadota</taxon>
        <taxon>Alphaproteobacteria</taxon>
        <taxon>Hyphomicrobiales</taxon>
        <taxon>Devosiaceae</taxon>
        <taxon>Devosia</taxon>
    </lineage>
</organism>
<keyword evidence="1" id="KW-0472">Membrane</keyword>
<keyword evidence="1" id="KW-1133">Transmembrane helix</keyword>
<protein>
    <submittedName>
        <fullName evidence="2">Uncharacterized protein</fullName>
    </submittedName>
</protein>
<feature type="transmembrane region" description="Helical" evidence="1">
    <location>
        <begin position="54"/>
        <end position="74"/>
    </location>
</feature>
<dbReference type="EMBL" id="CP118247">
    <property type="protein sequence ID" value="WDR07167.1"/>
    <property type="molecule type" value="Genomic_DNA"/>
</dbReference>
<evidence type="ECO:0000313" key="2">
    <source>
        <dbReference type="EMBL" id="WDR07167.1"/>
    </source>
</evidence>
<keyword evidence="3" id="KW-1185">Reference proteome</keyword>
<sequence>MAGLIMILQIGALVLLSLVVGSMFGIWRGYEVAAYRPETFIEVHQGAVRGLNTLLPALAALALALCLVLGGWLGKSRASLPFMFARCC</sequence>
<feature type="transmembrane region" description="Helical" evidence="1">
    <location>
        <begin position="7"/>
        <end position="27"/>
    </location>
</feature>
<evidence type="ECO:0000256" key="1">
    <source>
        <dbReference type="SAM" id="Phobius"/>
    </source>
</evidence>
<reference evidence="2 3" key="1">
    <citation type="submission" date="2023-02" db="EMBL/GenBank/DDBJ databases">
        <title>Devosia chondri sp. nov., isolated from the phycosphere of marine algae.</title>
        <authorList>
            <person name="Kim J.M."/>
            <person name="Lee J.K."/>
            <person name="Choi B.J."/>
            <person name="Bayburt H."/>
            <person name="Jeon C.O."/>
        </authorList>
    </citation>
    <scope>NUCLEOTIDE SEQUENCE [LARGE SCALE GENOMIC DNA]</scope>
    <source>
        <strain evidence="2 3">G2-5</strain>
    </source>
</reference>
<keyword evidence="1" id="KW-0812">Transmembrane</keyword>
<dbReference type="Proteomes" id="UP001222118">
    <property type="component" value="Chromosome"/>
</dbReference>
<accession>A0ABY7Z196</accession>